<feature type="domain" description="ABC transmembrane type-1" evidence="10">
    <location>
        <begin position="92"/>
        <end position="278"/>
    </location>
</feature>
<evidence type="ECO:0000256" key="9">
    <source>
        <dbReference type="SAM" id="Phobius"/>
    </source>
</evidence>
<evidence type="ECO:0000256" key="2">
    <source>
        <dbReference type="ARBA" id="ARBA00022448"/>
    </source>
</evidence>
<dbReference type="InterPro" id="IPR050366">
    <property type="entry name" value="BP-dependent_transpt_permease"/>
</dbReference>
<dbReference type="Pfam" id="PF00528">
    <property type="entry name" value="BPD_transp_1"/>
    <property type="match status" value="1"/>
</dbReference>
<protein>
    <submittedName>
        <fullName evidence="11">Oligopeptide transport system permease protein OppC (TC 3.A.1.5.1)</fullName>
    </submittedName>
</protein>
<dbReference type="PANTHER" id="PTHR43386:SF24">
    <property type="entry name" value="OLIGOPEPTIDE TRANSPORT SYSTEM PERMEASE PROTEIN AMID"/>
    <property type="match status" value="1"/>
</dbReference>
<dbReference type="Gene3D" id="1.10.3720.10">
    <property type="entry name" value="MetI-like"/>
    <property type="match status" value="1"/>
</dbReference>
<feature type="transmembrane region" description="Helical" evidence="9">
    <location>
        <begin position="94"/>
        <end position="116"/>
    </location>
</feature>
<dbReference type="SUPFAM" id="SSF161098">
    <property type="entry name" value="MetI-like"/>
    <property type="match status" value="1"/>
</dbReference>
<keyword evidence="2" id="KW-0813">Transport</keyword>
<dbReference type="AlphaFoldDB" id="A0A3B0VWU0"/>
<proteinExistence type="predicted"/>
<dbReference type="InterPro" id="IPR000515">
    <property type="entry name" value="MetI-like"/>
</dbReference>
<dbReference type="GO" id="GO:0015833">
    <property type="term" value="P:peptide transport"/>
    <property type="evidence" value="ECO:0007669"/>
    <property type="project" value="UniProtKB-KW"/>
</dbReference>
<comment type="subcellular location">
    <subcellularLocation>
        <location evidence="1">Cell membrane</location>
        <topology evidence="1">Multi-pass membrane protein</topology>
    </subcellularLocation>
</comment>
<dbReference type="CDD" id="cd06261">
    <property type="entry name" value="TM_PBP2"/>
    <property type="match status" value="1"/>
</dbReference>
<dbReference type="EMBL" id="UOFA01000123">
    <property type="protein sequence ID" value="VAW44633.1"/>
    <property type="molecule type" value="Genomic_DNA"/>
</dbReference>
<evidence type="ECO:0000259" key="10">
    <source>
        <dbReference type="PROSITE" id="PS50928"/>
    </source>
</evidence>
<feature type="transmembrane region" description="Helical" evidence="9">
    <location>
        <begin position="209"/>
        <end position="235"/>
    </location>
</feature>
<feature type="transmembrane region" description="Helical" evidence="9">
    <location>
        <begin position="153"/>
        <end position="171"/>
    </location>
</feature>
<evidence type="ECO:0000256" key="1">
    <source>
        <dbReference type="ARBA" id="ARBA00004651"/>
    </source>
</evidence>
<evidence type="ECO:0000256" key="4">
    <source>
        <dbReference type="ARBA" id="ARBA00022692"/>
    </source>
</evidence>
<evidence type="ECO:0000256" key="8">
    <source>
        <dbReference type="ARBA" id="ARBA00023136"/>
    </source>
</evidence>
<dbReference type="InterPro" id="IPR025966">
    <property type="entry name" value="OppC_N"/>
</dbReference>
<feature type="transmembrane region" description="Helical" evidence="9">
    <location>
        <begin position="27"/>
        <end position="49"/>
    </location>
</feature>
<keyword evidence="3" id="KW-1003">Cell membrane</keyword>
<keyword evidence="7 9" id="KW-1133">Transmembrane helix</keyword>
<gene>
    <name evidence="11" type="ORF">MNBD_GAMMA02-1657</name>
</gene>
<dbReference type="GO" id="GO:0005886">
    <property type="term" value="C:plasma membrane"/>
    <property type="evidence" value="ECO:0007669"/>
    <property type="project" value="UniProtKB-SubCell"/>
</dbReference>
<evidence type="ECO:0000313" key="11">
    <source>
        <dbReference type="EMBL" id="VAW44633.1"/>
    </source>
</evidence>
<dbReference type="GO" id="GO:0015031">
    <property type="term" value="P:protein transport"/>
    <property type="evidence" value="ECO:0007669"/>
    <property type="project" value="UniProtKB-KW"/>
</dbReference>
<reference evidence="11" key="1">
    <citation type="submission" date="2018-06" db="EMBL/GenBank/DDBJ databases">
        <authorList>
            <person name="Zhirakovskaya E."/>
        </authorList>
    </citation>
    <scope>NUCLEOTIDE SEQUENCE</scope>
</reference>
<feature type="transmembrane region" description="Helical" evidence="9">
    <location>
        <begin position="123"/>
        <end position="147"/>
    </location>
</feature>
<keyword evidence="4 9" id="KW-0812">Transmembrane</keyword>
<evidence type="ECO:0000256" key="3">
    <source>
        <dbReference type="ARBA" id="ARBA00022475"/>
    </source>
</evidence>
<keyword evidence="6" id="KW-0653">Protein transport</keyword>
<dbReference type="PROSITE" id="PS50928">
    <property type="entry name" value="ABC_TM1"/>
    <property type="match status" value="1"/>
</dbReference>
<name>A0A3B0VWU0_9ZZZZ</name>
<keyword evidence="8 9" id="KW-0472">Membrane</keyword>
<accession>A0A3B0VWU0</accession>
<evidence type="ECO:0000256" key="5">
    <source>
        <dbReference type="ARBA" id="ARBA00022856"/>
    </source>
</evidence>
<evidence type="ECO:0000256" key="7">
    <source>
        <dbReference type="ARBA" id="ARBA00022989"/>
    </source>
</evidence>
<evidence type="ECO:0000256" key="6">
    <source>
        <dbReference type="ARBA" id="ARBA00022927"/>
    </source>
</evidence>
<dbReference type="GO" id="GO:0055085">
    <property type="term" value="P:transmembrane transport"/>
    <property type="evidence" value="ECO:0007669"/>
    <property type="project" value="InterPro"/>
</dbReference>
<sequence>MSETTIKTPVIHSLWSKSWAQFKRDKLGLFGLVVVLVYFLIALGVWLGVWGAGWSDISAQFNHPPSWQHWFGTNAIGQDIVSRSIQATKVAFEVGLVVTFFSCLLGVVLGAIAGFYQGQWLDAVVLWLMGVLDSIPFYLFVAAIAFAMQGHAFAMHIAMIAVFWTNIARIIRSEVIMLKQLEFVEAAQALGAKQLTILFRHIIPNTNHLIIIQATLVFVSAIKTEVILSFLGLGVKNGVSWGLMIAESTNDIQAGYFNNFVVASTFLFILVIGFNYFSDALQDALDPKLSITYEKQT</sequence>
<organism evidence="11">
    <name type="scientific">hydrothermal vent metagenome</name>
    <dbReference type="NCBI Taxonomy" id="652676"/>
    <lineage>
        <taxon>unclassified sequences</taxon>
        <taxon>metagenomes</taxon>
        <taxon>ecological metagenomes</taxon>
    </lineage>
</organism>
<feature type="transmembrane region" description="Helical" evidence="9">
    <location>
        <begin position="256"/>
        <end position="277"/>
    </location>
</feature>
<dbReference type="PANTHER" id="PTHR43386">
    <property type="entry name" value="OLIGOPEPTIDE TRANSPORT SYSTEM PERMEASE PROTEIN APPC"/>
    <property type="match status" value="1"/>
</dbReference>
<dbReference type="Pfam" id="PF12911">
    <property type="entry name" value="OppC_N"/>
    <property type="match status" value="1"/>
</dbReference>
<keyword evidence="5" id="KW-0571">Peptide transport</keyword>
<dbReference type="InterPro" id="IPR035906">
    <property type="entry name" value="MetI-like_sf"/>
</dbReference>